<feature type="compositionally biased region" description="Low complexity" evidence="7">
    <location>
        <begin position="222"/>
        <end position="238"/>
    </location>
</feature>
<evidence type="ECO:0000256" key="5">
    <source>
        <dbReference type="ARBA" id="ARBA00023136"/>
    </source>
</evidence>
<feature type="compositionally biased region" description="Basic and acidic residues" evidence="7">
    <location>
        <begin position="244"/>
        <end position="253"/>
    </location>
</feature>
<sequence length="788" mass="86434">MVERDDYMREGFDPNSLTMPQLRSILVEHQVDFSSAARKADLVEHFNQSVLPKTASIRKKNSSIVASGSGIIDMRDEATPEQTPSKRRTGRPRKSEAPATPAKTARTPARPTKSSLANQLPTSAKPEAEHQAKQVKPDVEQAQVPVKRRLGRPRKSAPATAIAAPVGASEPGDDISPRRVSFDPETSPPVPSSRKAGRLSHGGGKSDDHGTFSDTNPFQSGSEASPADNAAARAATSAKKVRRKTAEVTDTLRKKTSKQTLADASPFKSAQQPSPNVARTFINYMDQAVAATTPPRIISRLTGTTSADSAADHAADDECKGASTDVDTDALDDDDDLDAFASPSALAKLRTARRKNDKQRLRGEPRPTKSLSEYLIHSLYTVGIIFILSFYIWYARETRALGFCDTNSDTNAIVEDRRLTFLATAAAHNETVEDLTLLPAHLQPACTPCPSHANCVHGKVLGCDSDDWVLQPSFASHLPLSNWLLPLSNTAPRCYPDTQKLVLASELALAISHMLAEFKGEIVCGTQKPHATVRALPQKLMVTDGNLTYAIAEGAVKRSMLATRDARLDQDYFEQIWYMALFELTDPRSNIVRIPVTNGTISEGEGTQYFLAARQPLLSLNCRSRLALKGWMLRARLYVFLLLSVICGFFHLRYRLASARAESRKVATLVQAALERLQEQEYLHGRDPVIHPDDFVPLSHLRDHILAGEHKAKTRNRLWKKVAKIVEENSNVRTRQAQRKGEWLRVWQWVGVESFKGYDVVGITPGGTPAVGRGGMVETVGESGLPVA</sequence>
<evidence type="ECO:0000259" key="9">
    <source>
        <dbReference type="Pfam" id="PF09402"/>
    </source>
</evidence>
<keyword evidence="5 8" id="KW-0472">Membrane</keyword>
<dbReference type="Pfam" id="PF09402">
    <property type="entry name" value="MSC"/>
    <property type="match status" value="1"/>
</dbReference>
<keyword evidence="3 8" id="KW-0812">Transmembrane</keyword>
<name>A0A077QXB7_9BASI</name>
<keyword evidence="6" id="KW-0539">Nucleus</keyword>
<proteinExistence type="predicted"/>
<evidence type="ECO:0000313" key="11">
    <source>
        <dbReference type="EMBL" id="CDI51152.1"/>
    </source>
</evidence>
<dbReference type="GO" id="GO:0005637">
    <property type="term" value="C:nuclear inner membrane"/>
    <property type="evidence" value="ECO:0007669"/>
    <property type="project" value="UniProtKB-SubCell"/>
</dbReference>
<feature type="domain" description="Man1/Src1-like C-terminal" evidence="9">
    <location>
        <begin position="384"/>
        <end position="751"/>
    </location>
</feature>
<dbReference type="InterPro" id="IPR018996">
    <property type="entry name" value="Man1/Src1-like_C"/>
</dbReference>
<reference evidence="11" key="1">
    <citation type="journal article" date="2014" name="Genome Biol. Evol.">
        <title>Gene Loss Rather Than Gene Gain Is Associated with a Host Jump from Monocots to Dicots in the Smut Fungus Melanopsichium pennsylvanicum.</title>
        <authorList>
            <person name="Sharma R."/>
            <person name="Mishra B."/>
            <person name="Runge F."/>
            <person name="Thines M."/>
        </authorList>
    </citation>
    <scope>NUCLEOTIDE SEQUENCE</scope>
    <source>
        <strain evidence="11">4</strain>
    </source>
</reference>
<dbReference type="GO" id="GO:0005783">
    <property type="term" value="C:endoplasmic reticulum"/>
    <property type="evidence" value="ECO:0007669"/>
    <property type="project" value="TreeGrafter"/>
</dbReference>
<dbReference type="InterPro" id="IPR036361">
    <property type="entry name" value="SAP_dom_sf"/>
</dbReference>
<dbReference type="PANTHER" id="PTHR47808">
    <property type="entry name" value="INNER NUCLEAR MEMBRANE PROTEIN HEH2-RELATED"/>
    <property type="match status" value="1"/>
</dbReference>
<feature type="region of interest" description="Disordered" evidence="7">
    <location>
        <begin position="304"/>
        <end position="327"/>
    </location>
</feature>
<evidence type="ECO:0000256" key="6">
    <source>
        <dbReference type="ARBA" id="ARBA00023242"/>
    </source>
</evidence>
<dbReference type="Gene3D" id="1.10.720.30">
    <property type="entry name" value="SAP domain"/>
    <property type="match status" value="1"/>
</dbReference>
<feature type="compositionally biased region" description="Basic and acidic residues" evidence="7">
    <location>
        <begin position="126"/>
        <end position="139"/>
    </location>
</feature>
<keyword evidence="2" id="KW-0597">Phosphoprotein</keyword>
<comment type="subcellular location">
    <subcellularLocation>
        <location evidence="1">Nucleus inner membrane</location>
    </subcellularLocation>
</comment>
<evidence type="ECO:0000256" key="2">
    <source>
        <dbReference type="ARBA" id="ARBA00022553"/>
    </source>
</evidence>
<feature type="compositionally biased region" description="Basic residues" evidence="7">
    <location>
        <begin position="146"/>
        <end position="155"/>
    </location>
</feature>
<organism evidence="11">
    <name type="scientific">Melanopsichium pennsylvanicum 4</name>
    <dbReference type="NCBI Taxonomy" id="1398559"/>
    <lineage>
        <taxon>Eukaryota</taxon>
        <taxon>Fungi</taxon>
        <taxon>Dikarya</taxon>
        <taxon>Basidiomycota</taxon>
        <taxon>Ustilaginomycotina</taxon>
        <taxon>Ustilaginomycetes</taxon>
        <taxon>Ustilaginales</taxon>
        <taxon>Ustilaginaceae</taxon>
        <taxon>Melanopsichium</taxon>
    </lineage>
</organism>
<feature type="compositionally biased region" description="Low complexity" evidence="7">
    <location>
        <begin position="97"/>
        <end position="113"/>
    </location>
</feature>
<feature type="compositionally biased region" description="Low complexity" evidence="7">
    <location>
        <begin position="156"/>
        <end position="168"/>
    </location>
</feature>
<accession>A0A077QXB7</accession>
<keyword evidence="4 8" id="KW-1133">Transmembrane helix</keyword>
<dbReference type="GO" id="GO:0071763">
    <property type="term" value="P:nuclear membrane organization"/>
    <property type="evidence" value="ECO:0007669"/>
    <property type="project" value="TreeGrafter"/>
</dbReference>
<evidence type="ECO:0000259" key="10">
    <source>
        <dbReference type="Pfam" id="PF12949"/>
    </source>
</evidence>
<dbReference type="Pfam" id="PF12949">
    <property type="entry name" value="HeH"/>
    <property type="match status" value="1"/>
</dbReference>
<feature type="transmembrane region" description="Helical" evidence="8">
    <location>
        <begin position="635"/>
        <end position="654"/>
    </location>
</feature>
<feature type="compositionally biased region" description="Polar residues" evidence="7">
    <location>
        <begin position="258"/>
        <end position="274"/>
    </location>
</feature>
<evidence type="ECO:0000256" key="1">
    <source>
        <dbReference type="ARBA" id="ARBA00004540"/>
    </source>
</evidence>
<feature type="transmembrane region" description="Helical" evidence="8">
    <location>
        <begin position="374"/>
        <end position="394"/>
    </location>
</feature>
<dbReference type="InterPro" id="IPR044780">
    <property type="entry name" value="Heh2/Src1"/>
</dbReference>
<evidence type="ECO:0000256" key="4">
    <source>
        <dbReference type="ARBA" id="ARBA00022989"/>
    </source>
</evidence>
<dbReference type="InterPro" id="IPR025856">
    <property type="entry name" value="HeH/LEM_domain"/>
</dbReference>
<feature type="region of interest" description="Disordered" evidence="7">
    <location>
        <begin position="68"/>
        <end position="274"/>
    </location>
</feature>
<feature type="domain" description="HeH/LEM" evidence="10">
    <location>
        <begin position="14"/>
        <end position="48"/>
    </location>
</feature>
<dbReference type="EMBL" id="HG529494">
    <property type="protein sequence ID" value="CDI51152.1"/>
    <property type="molecule type" value="Genomic_DNA"/>
</dbReference>
<dbReference type="PANTHER" id="PTHR47808:SF2">
    <property type="entry name" value="LEM DOMAIN-CONTAINING PROTEIN 2"/>
    <property type="match status" value="1"/>
</dbReference>
<dbReference type="Gene3D" id="1.10.10.1180">
    <property type="entry name" value="MAN1, winged-helix domain"/>
    <property type="match status" value="1"/>
</dbReference>
<feature type="compositionally biased region" description="Basic and acidic residues" evidence="7">
    <location>
        <begin position="310"/>
        <end position="320"/>
    </location>
</feature>
<dbReference type="GO" id="GO:0003682">
    <property type="term" value="F:chromatin binding"/>
    <property type="evidence" value="ECO:0007669"/>
    <property type="project" value="InterPro"/>
</dbReference>
<dbReference type="AlphaFoldDB" id="A0A077QXB7"/>
<dbReference type="GO" id="GO:0034399">
    <property type="term" value="C:nuclear periphery"/>
    <property type="evidence" value="ECO:0007669"/>
    <property type="project" value="TreeGrafter"/>
</dbReference>
<feature type="compositionally biased region" description="Polar residues" evidence="7">
    <location>
        <begin position="212"/>
        <end position="221"/>
    </location>
</feature>
<evidence type="ECO:0000256" key="8">
    <source>
        <dbReference type="SAM" id="Phobius"/>
    </source>
</evidence>
<dbReference type="CDD" id="cd12935">
    <property type="entry name" value="LEM_like"/>
    <property type="match status" value="1"/>
</dbReference>
<protein>
    <submittedName>
        <fullName evidence="11">Related to SRC1-involved in sister chromatid segregation</fullName>
    </submittedName>
</protein>
<evidence type="ECO:0000256" key="3">
    <source>
        <dbReference type="ARBA" id="ARBA00022692"/>
    </source>
</evidence>
<evidence type="ECO:0000256" key="7">
    <source>
        <dbReference type="SAM" id="MobiDB-lite"/>
    </source>
</evidence>
<dbReference type="InterPro" id="IPR041885">
    <property type="entry name" value="MAN1_winged_helix_dom"/>
</dbReference>